<reference evidence="2" key="1">
    <citation type="journal article" date="2023" name="Front. Plant Sci.">
        <title>Chromosomal-level genome assembly of Melastoma candidum provides insights into trichome evolution.</title>
        <authorList>
            <person name="Zhong Y."/>
            <person name="Wu W."/>
            <person name="Sun C."/>
            <person name="Zou P."/>
            <person name="Liu Y."/>
            <person name="Dai S."/>
            <person name="Zhou R."/>
        </authorList>
    </citation>
    <scope>NUCLEOTIDE SEQUENCE [LARGE SCALE GENOMIC DNA]</scope>
</reference>
<dbReference type="Proteomes" id="UP001057402">
    <property type="component" value="Chromosome 2"/>
</dbReference>
<evidence type="ECO:0000313" key="2">
    <source>
        <dbReference type="Proteomes" id="UP001057402"/>
    </source>
</evidence>
<organism evidence="1 2">
    <name type="scientific">Melastoma candidum</name>
    <dbReference type="NCBI Taxonomy" id="119954"/>
    <lineage>
        <taxon>Eukaryota</taxon>
        <taxon>Viridiplantae</taxon>
        <taxon>Streptophyta</taxon>
        <taxon>Embryophyta</taxon>
        <taxon>Tracheophyta</taxon>
        <taxon>Spermatophyta</taxon>
        <taxon>Magnoliopsida</taxon>
        <taxon>eudicotyledons</taxon>
        <taxon>Gunneridae</taxon>
        <taxon>Pentapetalae</taxon>
        <taxon>rosids</taxon>
        <taxon>malvids</taxon>
        <taxon>Myrtales</taxon>
        <taxon>Melastomataceae</taxon>
        <taxon>Melastomatoideae</taxon>
        <taxon>Melastomateae</taxon>
        <taxon>Melastoma</taxon>
    </lineage>
</organism>
<evidence type="ECO:0000313" key="1">
    <source>
        <dbReference type="EMBL" id="KAI4387254.1"/>
    </source>
</evidence>
<dbReference type="EMBL" id="CM042881">
    <property type="protein sequence ID" value="KAI4387254.1"/>
    <property type="molecule type" value="Genomic_DNA"/>
</dbReference>
<name>A0ACB9S7X5_9MYRT</name>
<protein>
    <submittedName>
        <fullName evidence="1">Uncharacterized protein</fullName>
    </submittedName>
</protein>
<accession>A0ACB9S7X5</accession>
<keyword evidence="2" id="KW-1185">Reference proteome</keyword>
<proteinExistence type="predicted"/>
<sequence length="129" mass="14096">MFQCVSSDSPKLQEAAFLIFAQLAQYTGDILVPYIKELHGVFAKCLGGPSGGGISNADVKIVALNAVINFIQCLSNSSNRDRFQDLLPAMMHTLMEALNNGQEATVQEALELLIELAGTEPRFLRRQLV</sequence>
<comment type="caution">
    <text evidence="1">The sequence shown here is derived from an EMBL/GenBank/DDBJ whole genome shotgun (WGS) entry which is preliminary data.</text>
</comment>
<gene>
    <name evidence="1" type="ORF">MLD38_005100</name>
</gene>